<dbReference type="GO" id="GO:0005634">
    <property type="term" value="C:nucleus"/>
    <property type="evidence" value="ECO:0007669"/>
    <property type="project" value="UniProtKB-SubCell"/>
</dbReference>
<keyword evidence="4" id="KW-0175">Coiled coil</keyword>
<name>A0A8J2MSS4_9BILA</name>
<feature type="region of interest" description="Disordered" evidence="5">
    <location>
        <begin position="1"/>
        <end position="38"/>
    </location>
</feature>
<evidence type="ECO:0000313" key="8">
    <source>
        <dbReference type="Proteomes" id="UP000746747"/>
    </source>
</evidence>
<dbReference type="GO" id="GO:0000398">
    <property type="term" value="P:mRNA splicing, via spliceosome"/>
    <property type="evidence" value="ECO:0007669"/>
    <property type="project" value="InterPro"/>
</dbReference>
<dbReference type="AlphaFoldDB" id="A0A8J2MSS4"/>
<feature type="coiled-coil region" evidence="4">
    <location>
        <begin position="983"/>
        <end position="1038"/>
    </location>
</feature>
<comment type="similarity">
    <text evidence="2">Belongs to the GCF family.</text>
</comment>
<dbReference type="EMBL" id="CAKAEH010001662">
    <property type="protein sequence ID" value="CAG9538475.1"/>
    <property type="molecule type" value="Genomic_DNA"/>
</dbReference>
<dbReference type="Proteomes" id="UP000746747">
    <property type="component" value="Unassembled WGS sequence"/>
</dbReference>
<dbReference type="PANTHER" id="PTHR12214">
    <property type="entry name" value="GC-RICH SEQUENCE DNA-BINDING FACTOR"/>
    <property type="match status" value="1"/>
</dbReference>
<dbReference type="InterPro" id="IPR059001">
    <property type="entry name" value="STX17_N"/>
</dbReference>
<keyword evidence="8" id="KW-1185">Reference proteome</keyword>
<dbReference type="SMART" id="SM00397">
    <property type="entry name" value="t_SNARE"/>
    <property type="match status" value="1"/>
</dbReference>
<proteinExistence type="inferred from homology"/>
<accession>A0A8J2MSS4</accession>
<feature type="compositionally biased region" description="Basic and acidic residues" evidence="5">
    <location>
        <begin position="512"/>
        <end position="524"/>
    </location>
</feature>
<sequence length="1080" mass="123324">MFRKTKTRSNLRQRVLSDIDDDDDGGAGESGGAGSGVSVASTIKGTLVSETVKQQQQQHAEKVNKAEGNQELQAGVVTEEHHLLSFDNFEGDDITDFKIKRKDPNKRLDKLTKRAKLRQKVNDEIMEQETRVVVKQIKKEVKTDEPSTKNTRSSQQCKMKDESEQEGTNVEQDSVIRNKFPSAFRGEIPDAKTVYEARKKREKMRLVGSNGQIPLDDVQRLKDKSVARSRLIREDENDLSDEDPEGGRFYSLKGLAADDDERRRNEHMDFLAHEGGASDEDHEQSDEEVTRWEREQMKKGVSSHKVEMLERERAKMEAVMKAIRSSMELPPENREQLPMEMDIDFSETDMLSVAQAGRLSGQTTAVSLKEVLSKLQQRKKDGKESVNARKAEFEKTNMQIRENKEMIGKLEMEEPRIRERFQVYQDMRAYARDLLECLSEKIGEVKDLENRVAEILDGRARRLRTRRRNDVHDMYDECSAAAAGRPLHQRAPEITQRAAEREARRSRRRRMRENTLEGVSHEEGLSTDDEETNSEIVARQQSIDEIRAAANVVFVDALDDFCRIDRILSRFVDWLAHDEESFTNAYIHLCIPKLISLFIRLELIDWEPLENDSRPVNSMRWYEDLITCAATSSNISVEHPVVVSLVPLCIERVVLWKITDLIRERWDPLSQHQCRNLGFLLSHLIDECPTLVPSSRPVQKLLQTICLRAQDAIDEDLFVPIYSKQAIENLATGCKAFLDRQTWTSVKLIRCLSCLSAILSEEKMHELVLDGIINRMMPALQCAIISDQSMIRKCRALMKLVPAAWREDSTRIALRNFNDLLGKVAEEHKNNRIMDWPRALVIIERFGRMARMNLRELQLLLDINETSSPLDSKSKRDTSRKIDQLLDGLQQVLNVRSDLNIIDRERFDVHIEPIRIQIQGVINALNRIATIETSEKKNIYDDLYEKSLLEKRTEGDGLQEEKQKRINPLFLQTKEAKMNAVEIKKLACDIEDLNEMMIQLAQLVHTQHEVVDSIEEHVEKAQADVHRAHKNLKKTQAAQTAKYPMIAATVGSIAVGGPVGFVAGSAVAGIFAAFGGAIAG</sequence>
<evidence type="ECO:0000256" key="1">
    <source>
        <dbReference type="ARBA" id="ARBA00004123"/>
    </source>
</evidence>
<evidence type="ECO:0000256" key="2">
    <source>
        <dbReference type="ARBA" id="ARBA00010801"/>
    </source>
</evidence>
<feature type="compositionally biased region" description="Basic residues" evidence="5">
    <location>
        <begin position="1"/>
        <end position="11"/>
    </location>
</feature>
<protein>
    <recommendedName>
        <fullName evidence="6">t-SNARE coiled-coil homology domain-containing protein</fullName>
    </recommendedName>
</protein>
<dbReference type="SUPFAM" id="SSF58038">
    <property type="entry name" value="SNARE fusion complex"/>
    <property type="match status" value="1"/>
</dbReference>
<dbReference type="InterPro" id="IPR012890">
    <property type="entry name" value="GCFC2-like"/>
</dbReference>
<comment type="subcellular location">
    <subcellularLocation>
        <location evidence="1">Nucleus</location>
    </subcellularLocation>
</comment>
<dbReference type="OrthoDB" id="429427at2759"/>
<organism evidence="7 8">
    <name type="scientific">Cercopithifilaria johnstoni</name>
    <dbReference type="NCBI Taxonomy" id="2874296"/>
    <lineage>
        <taxon>Eukaryota</taxon>
        <taxon>Metazoa</taxon>
        <taxon>Ecdysozoa</taxon>
        <taxon>Nematoda</taxon>
        <taxon>Chromadorea</taxon>
        <taxon>Rhabditida</taxon>
        <taxon>Spirurina</taxon>
        <taxon>Spiruromorpha</taxon>
        <taxon>Filarioidea</taxon>
        <taxon>Onchocercidae</taxon>
        <taxon>Cercopithifilaria</taxon>
    </lineage>
</organism>
<feature type="region of interest" description="Disordered" evidence="5">
    <location>
        <begin position="138"/>
        <end position="178"/>
    </location>
</feature>
<gene>
    <name evidence="7" type="ORF">CJOHNSTONI_LOCUS8182</name>
</gene>
<reference evidence="7" key="1">
    <citation type="submission" date="2021-09" db="EMBL/GenBank/DDBJ databases">
        <authorList>
            <consortium name="Pathogen Informatics"/>
        </authorList>
    </citation>
    <scope>NUCLEOTIDE SEQUENCE</scope>
</reference>
<dbReference type="PANTHER" id="PTHR12214:SF0">
    <property type="entry name" value="LD29489P"/>
    <property type="match status" value="1"/>
</dbReference>
<evidence type="ECO:0000256" key="5">
    <source>
        <dbReference type="SAM" id="MobiDB-lite"/>
    </source>
</evidence>
<keyword evidence="3" id="KW-0539">Nucleus</keyword>
<dbReference type="PROSITE" id="PS50192">
    <property type="entry name" value="T_SNARE"/>
    <property type="match status" value="1"/>
</dbReference>
<feature type="region of interest" description="Disordered" evidence="5">
    <location>
        <begin position="493"/>
        <end position="534"/>
    </location>
</feature>
<evidence type="ECO:0000256" key="3">
    <source>
        <dbReference type="ARBA" id="ARBA00023242"/>
    </source>
</evidence>
<evidence type="ECO:0000256" key="4">
    <source>
        <dbReference type="SAM" id="Coils"/>
    </source>
</evidence>
<comment type="caution">
    <text evidence="7">The sequence shown here is derived from an EMBL/GenBank/DDBJ whole genome shotgun (WGS) entry which is preliminary data.</text>
</comment>
<dbReference type="Gene3D" id="1.20.5.110">
    <property type="match status" value="1"/>
</dbReference>
<feature type="domain" description="T-SNARE coiled-coil homology" evidence="6">
    <location>
        <begin position="982"/>
        <end position="1035"/>
    </location>
</feature>
<dbReference type="Pfam" id="PF26585">
    <property type="entry name" value="STX17_N"/>
    <property type="match status" value="1"/>
</dbReference>
<dbReference type="GO" id="GO:0003677">
    <property type="term" value="F:DNA binding"/>
    <property type="evidence" value="ECO:0007669"/>
    <property type="project" value="InterPro"/>
</dbReference>
<evidence type="ECO:0000313" key="7">
    <source>
        <dbReference type="EMBL" id="CAG9538475.1"/>
    </source>
</evidence>
<dbReference type="Pfam" id="PF07842">
    <property type="entry name" value="GCFC"/>
    <property type="match status" value="1"/>
</dbReference>
<dbReference type="InterPro" id="IPR000727">
    <property type="entry name" value="T_SNARE_dom"/>
</dbReference>
<feature type="compositionally biased region" description="Basic and acidic residues" evidence="5">
    <location>
        <begin position="138"/>
        <end position="147"/>
    </location>
</feature>
<evidence type="ECO:0000259" key="6">
    <source>
        <dbReference type="PROSITE" id="PS50192"/>
    </source>
</evidence>
<feature type="compositionally biased region" description="Polar residues" evidence="5">
    <location>
        <begin position="148"/>
        <end position="157"/>
    </location>
</feature>
<dbReference type="InterPro" id="IPR022783">
    <property type="entry name" value="GCFC_dom"/>
</dbReference>